<dbReference type="InterPro" id="IPR047197">
    <property type="entry name" value="THYN1-like_EVE"/>
</dbReference>
<dbReference type="KEGG" id="knv:Pan216_12170"/>
<dbReference type="InterPro" id="IPR002740">
    <property type="entry name" value="EVE_domain"/>
</dbReference>
<sequence length="165" mass="19063">MGEPLGMAAKKRYWLMKSEPSDYSIDDLERDGKEPWDGIRNYQARNIMRDEMSIGDEVLFYHSNADPPGVAGIAKVASKAYPDHTAWDKKNKHFDKRSTPENPVWLMVDVEFVEKFPHLVSLPEIKEEEALAEMMVTKRGMRLSVQPVDGAHFRKIRSMGRRKKK</sequence>
<dbReference type="Pfam" id="PF01878">
    <property type="entry name" value="EVE"/>
    <property type="match status" value="1"/>
</dbReference>
<dbReference type="PANTHER" id="PTHR14087">
    <property type="entry name" value="THYMOCYTE NUCLEAR PROTEIN 1"/>
    <property type="match status" value="1"/>
</dbReference>
<dbReference type="CDD" id="cd21133">
    <property type="entry name" value="EVE"/>
    <property type="match status" value="1"/>
</dbReference>
<evidence type="ECO:0000313" key="2">
    <source>
        <dbReference type="EMBL" id="QDU60378.1"/>
    </source>
</evidence>
<name>A0A518B068_9BACT</name>
<reference evidence="2 3" key="1">
    <citation type="submission" date="2019-02" db="EMBL/GenBank/DDBJ databases">
        <title>Deep-cultivation of Planctomycetes and their phenomic and genomic characterization uncovers novel biology.</title>
        <authorList>
            <person name="Wiegand S."/>
            <person name="Jogler M."/>
            <person name="Boedeker C."/>
            <person name="Pinto D."/>
            <person name="Vollmers J."/>
            <person name="Rivas-Marin E."/>
            <person name="Kohn T."/>
            <person name="Peeters S.H."/>
            <person name="Heuer A."/>
            <person name="Rast P."/>
            <person name="Oberbeckmann S."/>
            <person name="Bunk B."/>
            <person name="Jeske O."/>
            <person name="Meyerdierks A."/>
            <person name="Storesund J.E."/>
            <person name="Kallscheuer N."/>
            <person name="Luecker S."/>
            <person name="Lage O.M."/>
            <person name="Pohl T."/>
            <person name="Merkel B.J."/>
            <person name="Hornburger P."/>
            <person name="Mueller R.-W."/>
            <person name="Bruemmer F."/>
            <person name="Labrenz M."/>
            <person name="Spormann A.M."/>
            <person name="Op den Camp H."/>
            <person name="Overmann J."/>
            <person name="Amann R."/>
            <person name="Jetten M.S.M."/>
            <person name="Mascher T."/>
            <person name="Medema M.H."/>
            <person name="Devos D.P."/>
            <person name="Kaster A.-K."/>
            <person name="Ovreas L."/>
            <person name="Rohde M."/>
            <person name="Galperin M.Y."/>
            <person name="Jogler C."/>
        </authorList>
    </citation>
    <scope>NUCLEOTIDE SEQUENCE [LARGE SCALE GENOMIC DNA]</scope>
    <source>
        <strain evidence="2 3">Pan216</strain>
    </source>
</reference>
<dbReference type="SUPFAM" id="SSF88697">
    <property type="entry name" value="PUA domain-like"/>
    <property type="match status" value="1"/>
</dbReference>
<dbReference type="RefSeq" id="WP_419193305.1">
    <property type="nucleotide sequence ID" value="NZ_CP036279.1"/>
</dbReference>
<dbReference type="EMBL" id="CP036279">
    <property type="protein sequence ID" value="QDU60378.1"/>
    <property type="molecule type" value="Genomic_DNA"/>
</dbReference>
<dbReference type="InterPro" id="IPR052181">
    <property type="entry name" value="5hmC_binding"/>
</dbReference>
<feature type="domain" description="EVE" evidence="1">
    <location>
        <begin position="12"/>
        <end position="159"/>
    </location>
</feature>
<evidence type="ECO:0000313" key="3">
    <source>
        <dbReference type="Proteomes" id="UP000317093"/>
    </source>
</evidence>
<evidence type="ECO:0000259" key="1">
    <source>
        <dbReference type="Pfam" id="PF01878"/>
    </source>
</evidence>
<accession>A0A518B068</accession>
<dbReference type="Gene3D" id="3.10.590.10">
    <property type="entry name" value="ph1033 like domains"/>
    <property type="match status" value="1"/>
</dbReference>
<keyword evidence="3" id="KW-1185">Reference proteome</keyword>
<dbReference type="InterPro" id="IPR015947">
    <property type="entry name" value="PUA-like_sf"/>
</dbReference>
<dbReference type="Proteomes" id="UP000317093">
    <property type="component" value="Chromosome"/>
</dbReference>
<protein>
    <submittedName>
        <fullName evidence="2">EVE domain protein</fullName>
    </submittedName>
</protein>
<gene>
    <name evidence="2" type="ORF">Pan216_12170</name>
</gene>
<proteinExistence type="predicted"/>
<dbReference type="PANTHER" id="PTHR14087:SF7">
    <property type="entry name" value="THYMOCYTE NUCLEAR PROTEIN 1"/>
    <property type="match status" value="1"/>
</dbReference>
<organism evidence="2 3">
    <name type="scientific">Kolteria novifilia</name>
    <dbReference type="NCBI Taxonomy" id="2527975"/>
    <lineage>
        <taxon>Bacteria</taxon>
        <taxon>Pseudomonadati</taxon>
        <taxon>Planctomycetota</taxon>
        <taxon>Planctomycetia</taxon>
        <taxon>Kolteriales</taxon>
        <taxon>Kolteriaceae</taxon>
        <taxon>Kolteria</taxon>
    </lineage>
</organism>
<dbReference type="AlphaFoldDB" id="A0A518B068"/>